<dbReference type="GO" id="GO:0003677">
    <property type="term" value="F:DNA binding"/>
    <property type="evidence" value="ECO:0007669"/>
    <property type="project" value="UniProtKB-UniRule"/>
</dbReference>
<keyword evidence="7" id="KW-1185">Reference proteome</keyword>
<dbReference type="PRINTS" id="PR00455">
    <property type="entry name" value="HTHTETR"/>
</dbReference>
<dbReference type="AlphaFoldDB" id="A0A1T5EBN0"/>
<organism evidence="6 7">
    <name type="scientific">Daejeonella lutea</name>
    <dbReference type="NCBI Taxonomy" id="572036"/>
    <lineage>
        <taxon>Bacteria</taxon>
        <taxon>Pseudomonadati</taxon>
        <taxon>Bacteroidota</taxon>
        <taxon>Sphingobacteriia</taxon>
        <taxon>Sphingobacteriales</taxon>
        <taxon>Sphingobacteriaceae</taxon>
        <taxon>Daejeonella</taxon>
    </lineage>
</organism>
<dbReference type="PROSITE" id="PS50977">
    <property type="entry name" value="HTH_TETR_2"/>
    <property type="match status" value="1"/>
</dbReference>
<evidence type="ECO:0000256" key="4">
    <source>
        <dbReference type="PROSITE-ProRule" id="PRU00335"/>
    </source>
</evidence>
<accession>A0A1T5EBN0</accession>
<dbReference type="Proteomes" id="UP000189981">
    <property type="component" value="Unassembled WGS sequence"/>
</dbReference>
<name>A0A1T5EBN0_9SPHI</name>
<dbReference type="InterPro" id="IPR023772">
    <property type="entry name" value="DNA-bd_HTH_TetR-type_CS"/>
</dbReference>
<dbReference type="SUPFAM" id="SSF46689">
    <property type="entry name" value="Homeodomain-like"/>
    <property type="match status" value="1"/>
</dbReference>
<evidence type="ECO:0000256" key="2">
    <source>
        <dbReference type="ARBA" id="ARBA00023125"/>
    </source>
</evidence>
<dbReference type="InterPro" id="IPR009057">
    <property type="entry name" value="Homeodomain-like_sf"/>
</dbReference>
<dbReference type="PANTHER" id="PTHR47506">
    <property type="entry name" value="TRANSCRIPTIONAL REGULATORY PROTEIN"/>
    <property type="match status" value="1"/>
</dbReference>
<dbReference type="InterPro" id="IPR036271">
    <property type="entry name" value="Tet_transcr_reg_TetR-rel_C_sf"/>
</dbReference>
<dbReference type="InterPro" id="IPR001647">
    <property type="entry name" value="HTH_TetR"/>
</dbReference>
<dbReference type="Pfam" id="PF16925">
    <property type="entry name" value="TetR_C_13"/>
    <property type="match status" value="1"/>
</dbReference>
<feature type="DNA-binding region" description="H-T-H motif" evidence="4">
    <location>
        <begin position="28"/>
        <end position="47"/>
    </location>
</feature>
<dbReference type="SUPFAM" id="SSF48498">
    <property type="entry name" value="Tetracyclin repressor-like, C-terminal domain"/>
    <property type="match status" value="1"/>
</dbReference>
<evidence type="ECO:0000256" key="1">
    <source>
        <dbReference type="ARBA" id="ARBA00023015"/>
    </source>
</evidence>
<sequence>MSKSTNTRATILQKAFDLIYIRGYQATSIDDIIATTQVTKGAFYYHFANKDQMGLAVINEIILPEMYQGFIQPLKGSEKPAKDIYRMIRHILFDIPFFKVEYGCPLANLISEMAPLNQDFKLALNKISDKCIDALKDSFKHGRKAGKIRSGINEEETAYFILSGYWGIRNIGKTQNTAACYEAYLGELKRYLKGL</sequence>
<dbReference type="InterPro" id="IPR011075">
    <property type="entry name" value="TetR_C"/>
</dbReference>
<evidence type="ECO:0000313" key="6">
    <source>
        <dbReference type="EMBL" id="SKB81402.1"/>
    </source>
</evidence>
<gene>
    <name evidence="6" type="ORF">SAMN05661099_2868</name>
</gene>
<dbReference type="STRING" id="572036.SAMN05661099_2868"/>
<dbReference type="EMBL" id="FUYR01000003">
    <property type="protein sequence ID" value="SKB81402.1"/>
    <property type="molecule type" value="Genomic_DNA"/>
</dbReference>
<dbReference type="Gene3D" id="1.10.357.10">
    <property type="entry name" value="Tetracycline Repressor, domain 2"/>
    <property type="match status" value="1"/>
</dbReference>
<feature type="domain" description="HTH tetR-type" evidence="5">
    <location>
        <begin position="5"/>
        <end position="65"/>
    </location>
</feature>
<dbReference type="RefSeq" id="WP_079703385.1">
    <property type="nucleotide sequence ID" value="NZ_FUYR01000003.1"/>
</dbReference>
<dbReference type="Pfam" id="PF00440">
    <property type="entry name" value="TetR_N"/>
    <property type="match status" value="1"/>
</dbReference>
<dbReference type="PANTHER" id="PTHR47506:SF6">
    <property type="entry name" value="HTH-TYPE TRANSCRIPTIONAL REPRESSOR NEMR"/>
    <property type="match status" value="1"/>
</dbReference>
<keyword evidence="1" id="KW-0805">Transcription regulation</keyword>
<dbReference type="OrthoDB" id="9798857at2"/>
<keyword evidence="3" id="KW-0804">Transcription</keyword>
<protein>
    <submittedName>
        <fullName evidence="6">Transcriptional regulator, TetR family</fullName>
    </submittedName>
</protein>
<evidence type="ECO:0000313" key="7">
    <source>
        <dbReference type="Proteomes" id="UP000189981"/>
    </source>
</evidence>
<evidence type="ECO:0000259" key="5">
    <source>
        <dbReference type="PROSITE" id="PS50977"/>
    </source>
</evidence>
<dbReference type="PROSITE" id="PS01081">
    <property type="entry name" value="HTH_TETR_1"/>
    <property type="match status" value="1"/>
</dbReference>
<evidence type="ECO:0000256" key="3">
    <source>
        <dbReference type="ARBA" id="ARBA00023163"/>
    </source>
</evidence>
<reference evidence="7" key="1">
    <citation type="submission" date="2017-02" db="EMBL/GenBank/DDBJ databases">
        <authorList>
            <person name="Varghese N."/>
            <person name="Submissions S."/>
        </authorList>
    </citation>
    <scope>NUCLEOTIDE SEQUENCE [LARGE SCALE GENOMIC DNA]</scope>
    <source>
        <strain evidence="7">DSM 22385</strain>
    </source>
</reference>
<proteinExistence type="predicted"/>
<keyword evidence="2 4" id="KW-0238">DNA-binding</keyword>